<dbReference type="STRING" id="1126833.VN24_07190"/>
<comment type="cofactor">
    <cofactor evidence="1 4">
        <name>pyridoxal 5'-phosphate</name>
        <dbReference type="ChEBI" id="CHEBI:597326"/>
    </cofactor>
</comment>
<keyword evidence="2 4" id="KW-0663">Pyridoxal phosphate</keyword>
<dbReference type="EC" id="4.3.1.18" evidence="4"/>
<evidence type="ECO:0000256" key="2">
    <source>
        <dbReference type="ARBA" id="ARBA00022898"/>
    </source>
</evidence>
<dbReference type="PANTHER" id="PTHR48078:SF9">
    <property type="entry name" value="D-SERINE DEHYDRATASE"/>
    <property type="match status" value="1"/>
</dbReference>
<keyword evidence="8" id="KW-1185">Reference proteome</keyword>
<reference evidence="8" key="2">
    <citation type="submission" date="2015-03" db="EMBL/GenBank/DDBJ databases">
        <title>Genome sequence of Paenibacillus beijingensis strain DSM 24997T.</title>
        <authorList>
            <person name="Kwak Y."/>
            <person name="Shin J.-H."/>
        </authorList>
    </citation>
    <scope>NUCLEOTIDE SEQUENCE [LARGE SCALE GENOMIC DNA]</scope>
    <source>
        <strain evidence="8">DSM 24997</strain>
    </source>
</reference>
<dbReference type="Proteomes" id="UP000032633">
    <property type="component" value="Chromosome"/>
</dbReference>
<feature type="domain" description="Tryptophan synthase beta chain-like PALP" evidence="6">
    <location>
        <begin position="203"/>
        <end position="434"/>
    </location>
</feature>
<organism evidence="7 8">
    <name type="scientific">Paenibacillus beijingensis</name>
    <dbReference type="NCBI Taxonomy" id="1126833"/>
    <lineage>
        <taxon>Bacteria</taxon>
        <taxon>Bacillati</taxon>
        <taxon>Bacillota</taxon>
        <taxon>Bacilli</taxon>
        <taxon>Bacillales</taxon>
        <taxon>Paenibacillaceae</taxon>
        <taxon>Paenibacillus</taxon>
    </lineage>
</organism>
<evidence type="ECO:0000256" key="4">
    <source>
        <dbReference type="HAMAP-Rule" id="MF_01030"/>
    </source>
</evidence>
<evidence type="ECO:0000313" key="7">
    <source>
        <dbReference type="EMBL" id="AJY77574.1"/>
    </source>
</evidence>
<dbReference type="InterPro" id="IPR036052">
    <property type="entry name" value="TrpB-like_PALP_sf"/>
</dbReference>
<dbReference type="PATRIC" id="fig|1126833.4.peg.1576"/>
<feature type="region of interest" description="Disordered" evidence="5">
    <location>
        <begin position="151"/>
        <end position="185"/>
    </location>
</feature>
<evidence type="ECO:0000256" key="3">
    <source>
        <dbReference type="ARBA" id="ARBA00023239"/>
    </source>
</evidence>
<dbReference type="GO" id="GO:0030170">
    <property type="term" value="F:pyridoxal phosphate binding"/>
    <property type="evidence" value="ECO:0007669"/>
    <property type="project" value="InterPro"/>
</dbReference>
<protein>
    <recommendedName>
        <fullName evidence="4">Probable D-serine dehydratase</fullName>
        <ecNumber evidence="4">4.3.1.18</ecNumber>
    </recommendedName>
    <alternativeName>
        <fullName evidence="4">D-serine deaminase</fullName>
        <shortName evidence="4">DSD</shortName>
    </alternativeName>
</protein>
<comment type="catalytic activity">
    <reaction evidence="4">
        <text>D-serine = pyruvate + NH4(+)</text>
        <dbReference type="Rhea" id="RHEA:13977"/>
        <dbReference type="ChEBI" id="CHEBI:15361"/>
        <dbReference type="ChEBI" id="CHEBI:28938"/>
        <dbReference type="ChEBI" id="CHEBI:35247"/>
        <dbReference type="EC" id="4.3.1.18"/>
    </reaction>
</comment>
<dbReference type="PANTHER" id="PTHR48078">
    <property type="entry name" value="THREONINE DEHYDRATASE, MITOCHONDRIAL-RELATED"/>
    <property type="match status" value="1"/>
</dbReference>
<dbReference type="GO" id="GO:0016836">
    <property type="term" value="F:hydro-lyase activity"/>
    <property type="evidence" value="ECO:0007669"/>
    <property type="project" value="UniProtKB-UniRule"/>
</dbReference>
<dbReference type="HOGENOM" id="CLU_035707_0_0_9"/>
<dbReference type="NCBIfam" id="NF002823">
    <property type="entry name" value="PRK02991.1"/>
    <property type="match status" value="1"/>
</dbReference>
<reference evidence="7 8" key="1">
    <citation type="journal article" date="2015" name="J. Biotechnol.">
        <title>Complete genome sequence of Paenibacillus beijingensis 7188(T) (=DSM 24997(T)), a novel rhizobacterium from jujube garden soil.</title>
        <authorList>
            <person name="Kwak Y."/>
            <person name="Shin J.H."/>
        </authorList>
    </citation>
    <scope>NUCLEOTIDE SEQUENCE [LARGE SCALE GENOMIC DNA]</scope>
    <source>
        <strain evidence="7 8">DSM 24997</strain>
    </source>
</reference>
<dbReference type="GO" id="GO:0008721">
    <property type="term" value="F:D-serine ammonia-lyase activity"/>
    <property type="evidence" value="ECO:0007669"/>
    <property type="project" value="UniProtKB-EC"/>
</dbReference>
<dbReference type="HAMAP" id="MF_01030">
    <property type="entry name" value="D_Ser_dehydrat"/>
    <property type="match status" value="1"/>
</dbReference>
<evidence type="ECO:0000256" key="1">
    <source>
        <dbReference type="ARBA" id="ARBA00001933"/>
    </source>
</evidence>
<dbReference type="InterPro" id="IPR050147">
    <property type="entry name" value="Ser/Thr_Dehydratase"/>
</dbReference>
<dbReference type="NCBIfam" id="TIGR02035">
    <property type="entry name" value="D_Ser_am_lyase"/>
    <property type="match status" value="1"/>
</dbReference>
<dbReference type="EMBL" id="CP011058">
    <property type="protein sequence ID" value="AJY77574.1"/>
    <property type="molecule type" value="Genomic_DNA"/>
</dbReference>
<dbReference type="CDD" id="cd06447">
    <property type="entry name" value="D-Ser-dehyd"/>
    <property type="match status" value="1"/>
</dbReference>
<dbReference type="Pfam" id="PF00291">
    <property type="entry name" value="PALP"/>
    <property type="match status" value="1"/>
</dbReference>
<gene>
    <name evidence="4" type="primary">dsdA</name>
    <name evidence="7" type="ORF">VN24_07190</name>
</gene>
<keyword evidence="3 4" id="KW-0456">Lyase</keyword>
<dbReference type="SUPFAM" id="SSF53686">
    <property type="entry name" value="Tryptophan synthase beta subunit-like PLP-dependent enzymes"/>
    <property type="match status" value="1"/>
</dbReference>
<dbReference type="OrthoDB" id="9780546at2"/>
<dbReference type="PROSITE" id="PS00165">
    <property type="entry name" value="DEHYDRATASE_SER_THR"/>
    <property type="match status" value="1"/>
</dbReference>
<proteinExistence type="inferred from homology"/>
<evidence type="ECO:0000313" key="8">
    <source>
        <dbReference type="Proteomes" id="UP000032633"/>
    </source>
</evidence>
<feature type="modified residue" description="N6-(pyridoxal phosphate)lysine" evidence="4">
    <location>
        <position position="128"/>
    </location>
</feature>
<dbReference type="KEGG" id="pbj:VN24_07190"/>
<dbReference type="InterPro" id="IPR000634">
    <property type="entry name" value="Ser/Thr_deHydtase_PyrdxlP-BS"/>
</dbReference>
<dbReference type="AlphaFoldDB" id="A0A0D5NQH6"/>
<dbReference type="Gene3D" id="3.40.50.1100">
    <property type="match status" value="2"/>
</dbReference>
<dbReference type="GO" id="GO:0009097">
    <property type="term" value="P:isoleucine biosynthetic process"/>
    <property type="evidence" value="ECO:0007669"/>
    <property type="project" value="TreeGrafter"/>
</dbReference>
<accession>A0A0D5NQH6</accession>
<dbReference type="InterPro" id="IPR001926">
    <property type="entry name" value="TrpB-like_PALP"/>
</dbReference>
<dbReference type="InterPro" id="IPR011780">
    <property type="entry name" value="D_Ser_am_lyase"/>
</dbReference>
<evidence type="ECO:0000256" key="5">
    <source>
        <dbReference type="SAM" id="MobiDB-lite"/>
    </source>
</evidence>
<comment type="similarity">
    <text evidence="4">Belongs to the serine/threonine dehydratase family. DsdA subfamily.</text>
</comment>
<dbReference type="GO" id="GO:0036088">
    <property type="term" value="P:D-serine catabolic process"/>
    <property type="evidence" value="ECO:0007669"/>
    <property type="project" value="TreeGrafter"/>
</dbReference>
<sequence>MRTLTEQFPLVSELIAAKELFWANPGYEPFERGSANVSLSQEDVTEAEDRLRRFAPYLAQVFPELKENGGIIESPLVEIASMKAYMERQYLERQYMEQQSMDQHFDPKLAGRLLLKCDSHLPVSGSIKARGGIYEVLKHAEELAIRHGLQTRGESAPSQLPARGAASHDGGQSHDDYSALEGGQPHADYTALDSEKFRDFFSQYSVAVGSTGNLGLSIGIMSARIGFKATVHMSADAKQWKKDLLRSKGVTVVEYVSDYSKAVEEGRKQAAQDPKCYFIDDENSVDLFLGYATAASRLSKQLEEMNIRVDAEHPLFVYLPCGVGGGPGGVAFGLKLLFQDHVHCFFAEPTHSPCMLLGMMTGLHDGISVQDIGMDNVTAADGLAVGRPSGFVGRMMEPLLSGCYTVDDSTLYRLLQAMAATENIRLEPSALAGALGPVQLLSTASGQEYIRRHQLQDRMSRAAHIVWATGGSMVPKEIMEEYLSKK</sequence>
<evidence type="ECO:0000259" key="6">
    <source>
        <dbReference type="Pfam" id="PF00291"/>
    </source>
</evidence>
<name>A0A0D5NQH6_9BACL</name>